<dbReference type="EMBL" id="BART01016884">
    <property type="protein sequence ID" value="GAG87371.1"/>
    <property type="molecule type" value="Genomic_DNA"/>
</dbReference>
<gene>
    <name evidence="1" type="ORF">S01H4_32328</name>
</gene>
<accession>X1CT03</accession>
<organism evidence="1">
    <name type="scientific">marine sediment metagenome</name>
    <dbReference type="NCBI Taxonomy" id="412755"/>
    <lineage>
        <taxon>unclassified sequences</taxon>
        <taxon>metagenomes</taxon>
        <taxon>ecological metagenomes</taxon>
    </lineage>
</organism>
<sequence length="80" mass="9349">GFHGDSERKKVVAFRLGETMKLHYQWFLNSKSVGKRAEFFLDDGDMYIMSEKATGFDWKKKKFLTIRHAAGAEKFLKTKN</sequence>
<reference evidence="1" key="1">
    <citation type="journal article" date="2014" name="Front. Microbiol.">
        <title>High frequency of phylogenetically diverse reductive dehalogenase-homologous genes in deep subseafloor sedimentary metagenomes.</title>
        <authorList>
            <person name="Kawai M."/>
            <person name="Futagami T."/>
            <person name="Toyoda A."/>
            <person name="Takaki Y."/>
            <person name="Nishi S."/>
            <person name="Hori S."/>
            <person name="Arai W."/>
            <person name="Tsubouchi T."/>
            <person name="Morono Y."/>
            <person name="Uchiyama I."/>
            <person name="Ito T."/>
            <person name="Fujiyama A."/>
            <person name="Inagaki F."/>
            <person name="Takami H."/>
        </authorList>
    </citation>
    <scope>NUCLEOTIDE SEQUENCE</scope>
    <source>
        <strain evidence="1">Expedition CK06-06</strain>
    </source>
</reference>
<comment type="caution">
    <text evidence="1">The sequence shown here is derived from an EMBL/GenBank/DDBJ whole genome shotgun (WGS) entry which is preliminary data.</text>
</comment>
<dbReference type="AlphaFoldDB" id="X1CT03"/>
<proteinExistence type="predicted"/>
<name>X1CT03_9ZZZZ</name>
<protein>
    <submittedName>
        <fullName evidence="1">Uncharacterized protein</fullName>
    </submittedName>
</protein>
<feature type="non-terminal residue" evidence="1">
    <location>
        <position position="1"/>
    </location>
</feature>
<evidence type="ECO:0000313" key="1">
    <source>
        <dbReference type="EMBL" id="GAG87371.1"/>
    </source>
</evidence>